<name>A0A5D5AHT6_9EURY</name>
<accession>A0A5D5AHT6</accession>
<dbReference type="PROSITE" id="PS51257">
    <property type="entry name" value="PROKAR_LIPOPROTEIN"/>
    <property type="match status" value="1"/>
</dbReference>
<evidence type="ECO:0000313" key="4">
    <source>
        <dbReference type="EMBL" id="TYT61359.1"/>
    </source>
</evidence>
<evidence type="ECO:0000259" key="3">
    <source>
        <dbReference type="Pfam" id="PF13458"/>
    </source>
</evidence>
<dbReference type="RefSeq" id="WP_149082156.1">
    <property type="nucleotide sequence ID" value="NZ_VTAW01000019.1"/>
</dbReference>
<dbReference type="PANTHER" id="PTHR30483:SF6">
    <property type="entry name" value="PERIPLASMIC BINDING PROTEIN OF ABC TRANSPORTER FOR NATURAL AMINO ACIDS"/>
    <property type="match status" value="1"/>
</dbReference>
<dbReference type="InterPro" id="IPR028082">
    <property type="entry name" value="Peripla_BP_I"/>
</dbReference>
<evidence type="ECO:0000256" key="1">
    <source>
        <dbReference type="ARBA" id="ARBA00022729"/>
    </source>
</evidence>
<evidence type="ECO:0000256" key="2">
    <source>
        <dbReference type="SAM" id="MobiDB-lite"/>
    </source>
</evidence>
<feature type="domain" description="Leucine-binding protein" evidence="3">
    <location>
        <begin position="56"/>
        <end position="360"/>
    </location>
</feature>
<dbReference type="InterPro" id="IPR051010">
    <property type="entry name" value="BCAA_transport"/>
</dbReference>
<gene>
    <name evidence="4" type="ORF">FYC77_14230</name>
</gene>
<feature type="compositionally biased region" description="Gly residues" evidence="2">
    <location>
        <begin position="37"/>
        <end position="50"/>
    </location>
</feature>
<organism evidence="4 5">
    <name type="scientific">Natrialba swarupiae</name>
    <dbReference type="NCBI Taxonomy" id="2448032"/>
    <lineage>
        <taxon>Archaea</taxon>
        <taxon>Methanobacteriati</taxon>
        <taxon>Methanobacteriota</taxon>
        <taxon>Stenosarchaea group</taxon>
        <taxon>Halobacteria</taxon>
        <taxon>Halobacteriales</taxon>
        <taxon>Natrialbaceae</taxon>
        <taxon>Natrialba</taxon>
    </lineage>
</organism>
<dbReference type="Proteomes" id="UP000324104">
    <property type="component" value="Unassembled WGS sequence"/>
</dbReference>
<evidence type="ECO:0000313" key="5">
    <source>
        <dbReference type="Proteomes" id="UP000324104"/>
    </source>
</evidence>
<keyword evidence="1" id="KW-0732">Signal</keyword>
<dbReference type="PANTHER" id="PTHR30483">
    <property type="entry name" value="LEUCINE-SPECIFIC-BINDING PROTEIN"/>
    <property type="match status" value="1"/>
</dbReference>
<dbReference type="Pfam" id="PF13458">
    <property type="entry name" value="Peripla_BP_6"/>
    <property type="match status" value="1"/>
</dbReference>
<dbReference type="CDD" id="cd06346">
    <property type="entry name" value="PBP1_ABC_ligand_binding-like"/>
    <property type="match status" value="1"/>
</dbReference>
<keyword evidence="5" id="KW-1185">Reference proteome</keyword>
<reference evidence="4 5" key="1">
    <citation type="submission" date="2019-08" db="EMBL/GenBank/DDBJ databases">
        <title>Archaea genome.</title>
        <authorList>
            <person name="Kajale S."/>
            <person name="Shouche Y."/>
            <person name="Deshpande N."/>
            <person name="Sharma A."/>
        </authorList>
    </citation>
    <scope>NUCLEOTIDE SEQUENCE [LARGE SCALE GENOMIC DNA]</scope>
    <source>
        <strain evidence="4 5">ESP3B_9</strain>
    </source>
</reference>
<feature type="region of interest" description="Disordered" evidence="2">
    <location>
        <begin position="37"/>
        <end position="58"/>
    </location>
</feature>
<dbReference type="InterPro" id="IPR028081">
    <property type="entry name" value="Leu-bd"/>
</dbReference>
<protein>
    <submittedName>
        <fullName evidence="4">ABC transporter substrate-binding protein</fullName>
    </submittedName>
</protein>
<dbReference type="EMBL" id="VTAW01000019">
    <property type="protein sequence ID" value="TYT61359.1"/>
    <property type="molecule type" value="Genomic_DNA"/>
</dbReference>
<dbReference type="Gene3D" id="3.40.50.2300">
    <property type="match status" value="2"/>
</dbReference>
<proteinExistence type="predicted"/>
<dbReference type="AlphaFoldDB" id="A0A5D5AHT6"/>
<sequence>MARNVSRRRVLGGIGAGTGIALAGCLDGNGNGNGGNGNGGNGNGGNGNGGSDDPDVMVGTLLPVTGDLGSLGAPIRDAAILPGSQLEDEGVAYEIDIREEDTETDPQAGISGAQALADAGYPSVTGAASSAVTIAVAEDIFFPNEVVGISPASTSPDITDMDGDYLLRTAPSDAWQGEAMAEIAYEEEGAETLSTFFLNNDYGQGLQDTVVENFEDLGGEVLEEVAFEPEQPSYDSELQSALADDPDLMVIVGYPDSGEQIFRDYYINFDNDHTIMVPDGLQDNALPGNVDNPMSNVIGTAPSARGPEAETFNEMYEDTYGDGPGVFTGQAYDATAIHMLAQLRADDLSGPAVSAEIREVANPGGEEIGPSNLADGLDMAADGEEIQYQGASSVTNFDENGDMEAVTYDLFEFDEDGYHITETIEFES</sequence>
<comment type="caution">
    <text evidence="4">The sequence shown here is derived from an EMBL/GenBank/DDBJ whole genome shotgun (WGS) entry which is preliminary data.</text>
</comment>
<dbReference type="SUPFAM" id="SSF53822">
    <property type="entry name" value="Periplasmic binding protein-like I"/>
    <property type="match status" value="1"/>
</dbReference>